<name>A0A7U6GFL3_CALEA</name>
<protein>
    <submittedName>
        <fullName evidence="1">Uncharacterized protein</fullName>
    </submittedName>
</protein>
<dbReference type="Proteomes" id="UP000004793">
    <property type="component" value="Chromosome"/>
</dbReference>
<reference evidence="1 2" key="1">
    <citation type="submission" date="2011-01" db="EMBL/GenBank/DDBJ databases">
        <title>Whole genome sequence of Caldisericum exile AZM16c01.</title>
        <authorList>
            <person name="Narita-Yamada S."/>
            <person name="Kawakoshi A."/>
            <person name="Nakamura S."/>
            <person name="Sasagawa M."/>
            <person name="Fukada J."/>
            <person name="Sekine M."/>
            <person name="Kato Y."/>
            <person name="Fukai R."/>
            <person name="Sasaki K."/>
            <person name="Hanamaki A."/>
            <person name="Narita H."/>
            <person name="Konno Y."/>
            <person name="Mori K."/>
            <person name="Yamazaki S."/>
            <person name="Suzuki K."/>
            <person name="Fujita N."/>
        </authorList>
    </citation>
    <scope>NUCLEOTIDE SEQUENCE [LARGE SCALE GENOMIC DNA]</scope>
    <source>
        <strain evidence="2">DSM 21853 / NBRC 104410 / AZM16c01</strain>
    </source>
</reference>
<sequence length="318" mass="35799">MKKIILFLTIFSLIYFVGCSASYKVNFFDEITGKPINPVIINGKIAQGEIKLPPNTYKVSANNYEEKSISVNKDNTNFFLKPSAYLVLEANAKVNSIKIDDKYYKPTSIITNGHEVFTVSPVEIGTHTIIVESKFFVPFSKEVEFKYGENHIVINLTVDKGAFSQFLDTLEFPLQGTSNKKIIVKINGIANKNPISKEFKIEKSSDTLAIIDGNLTYSFKNGTFEIEGRTPTEEEKAILSYAKSVIEEFLNLKNVLKSMELKEAKDNEFLLSKTGAFEGREITESLSFKVDNSKITSIVLNIVQEQINTNLRIEVEVE</sequence>
<proteinExistence type="predicted"/>
<gene>
    <name evidence="1" type="ordered locus">CSE_12900</name>
</gene>
<evidence type="ECO:0000313" key="1">
    <source>
        <dbReference type="EMBL" id="BAL81416.1"/>
    </source>
</evidence>
<keyword evidence="2" id="KW-1185">Reference proteome</keyword>
<dbReference type="KEGG" id="cex:CSE_12900"/>
<accession>A0A7U6GFL3</accession>
<organism evidence="1 2">
    <name type="scientific">Caldisericum exile (strain DSM 21853 / NBRC 104410 / AZM16c01)</name>
    <dbReference type="NCBI Taxonomy" id="511051"/>
    <lineage>
        <taxon>Bacteria</taxon>
        <taxon>Pseudomonadati</taxon>
        <taxon>Caldisericota/Cryosericota group</taxon>
        <taxon>Caldisericota</taxon>
        <taxon>Caldisericia</taxon>
        <taxon>Caldisericales</taxon>
        <taxon>Caldisericaceae</taxon>
        <taxon>Caldisericum</taxon>
    </lineage>
</organism>
<dbReference type="EMBL" id="AP012051">
    <property type="protein sequence ID" value="BAL81416.1"/>
    <property type="molecule type" value="Genomic_DNA"/>
</dbReference>
<evidence type="ECO:0000313" key="2">
    <source>
        <dbReference type="Proteomes" id="UP000004793"/>
    </source>
</evidence>
<dbReference type="AlphaFoldDB" id="A0A7U6GFL3"/>
<dbReference type="RefSeq" id="WP_014453811.1">
    <property type="nucleotide sequence ID" value="NC_017096.1"/>
</dbReference>